<evidence type="ECO:0000313" key="1">
    <source>
        <dbReference type="EMBL" id="KAG5270729.1"/>
    </source>
</evidence>
<dbReference type="PANTHER" id="PTHR31025">
    <property type="entry name" value="SI:CH211-196P9.1-RELATED"/>
    <property type="match status" value="1"/>
</dbReference>
<protein>
    <submittedName>
        <fullName evidence="1">Uncharacterized protein</fullName>
    </submittedName>
</protein>
<dbReference type="PANTHER" id="PTHR31025:SF30">
    <property type="entry name" value="SI:DKEY-15H8.17"/>
    <property type="match status" value="1"/>
</dbReference>
<keyword evidence="2" id="KW-1185">Reference proteome</keyword>
<dbReference type="AlphaFoldDB" id="A0AAV6G819"/>
<dbReference type="EMBL" id="JADWDJ010000014">
    <property type="protein sequence ID" value="KAG5270729.1"/>
    <property type="molecule type" value="Genomic_DNA"/>
</dbReference>
<sequence>MLSLPSPPVTPRLILLGERQGNHQKWMVSIESLIVCEGSNLATFLTGIMTCFSTFYILNLQYQEEAACTLEFFQRKRPRRSLRTITNK</sequence>
<organism evidence="1 2">
    <name type="scientific">Alosa alosa</name>
    <name type="common">allis shad</name>
    <dbReference type="NCBI Taxonomy" id="278164"/>
    <lineage>
        <taxon>Eukaryota</taxon>
        <taxon>Metazoa</taxon>
        <taxon>Chordata</taxon>
        <taxon>Craniata</taxon>
        <taxon>Vertebrata</taxon>
        <taxon>Euteleostomi</taxon>
        <taxon>Actinopterygii</taxon>
        <taxon>Neopterygii</taxon>
        <taxon>Teleostei</taxon>
        <taxon>Clupei</taxon>
        <taxon>Clupeiformes</taxon>
        <taxon>Clupeoidei</taxon>
        <taxon>Clupeidae</taxon>
        <taxon>Alosa</taxon>
    </lineage>
</organism>
<reference evidence="1" key="1">
    <citation type="submission" date="2020-10" db="EMBL/GenBank/DDBJ databases">
        <title>Chromosome-scale genome assembly of the Allis shad, Alosa alosa.</title>
        <authorList>
            <person name="Margot Z."/>
            <person name="Christophe K."/>
            <person name="Cabau C."/>
            <person name="Louis A."/>
            <person name="Berthelot C."/>
            <person name="Parey E."/>
            <person name="Roest Crollius H."/>
            <person name="Montfort J."/>
            <person name="Robinson-Rechavi M."/>
            <person name="Bucao C."/>
            <person name="Bouchez O."/>
            <person name="Gislard M."/>
            <person name="Lluch J."/>
            <person name="Milhes M."/>
            <person name="Lampietro C."/>
            <person name="Lopez Roques C."/>
            <person name="Donnadieu C."/>
            <person name="Braasch I."/>
            <person name="Desvignes T."/>
            <person name="Postlethwait J."/>
            <person name="Bobe J."/>
            <person name="Guiguen Y."/>
        </authorList>
    </citation>
    <scope>NUCLEOTIDE SEQUENCE</scope>
    <source>
        <strain evidence="1">M-15738</strain>
        <tissue evidence="1">Blood</tissue>
    </source>
</reference>
<dbReference type="Proteomes" id="UP000823561">
    <property type="component" value="Chromosome 14"/>
</dbReference>
<gene>
    <name evidence="1" type="ORF">AALO_G00195900</name>
</gene>
<name>A0AAV6G819_9TELE</name>
<evidence type="ECO:0000313" key="2">
    <source>
        <dbReference type="Proteomes" id="UP000823561"/>
    </source>
</evidence>
<comment type="caution">
    <text evidence="1">The sequence shown here is derived from an EMBL/GenBank/DDBJ whole genome shotgun (WGS) entry which is preliminary data.</text>
</comment>
<accession>A0AAV6G819</accession>
<proteinExistence type="predicted"/>